<keyword evidence="2" id="KW-1185">Reference proteome</keyword>
<reference evidence="1" key="1">
    <citation type="submission" date="2023-10" db="EMBL/GenBank/DDBJ databases">
        <authorList>
            <person name="Chen Y."/>
            <person name="Shah S."/>
            <person name="Dougan E. K."/>
            <person name="Thang M."/>
            <person name="Chan C."/>
        </authorList>
    </citation>
    <scope>NUCLEOTIDE SEQUENCE [LARGE SCALE GENOMIC DNA]</scope>
</reference>
<accession>A0ABN9T3J7</accession>
<comment type="caution">
    <text evidence="1">The sequence shown here is derived from an EMBL/GenBank/DDBJ whole genome shotgun (WGS) entry which is preliminary data.</text>
</comment>
<protein>
    <submittedName>
        <fullName evidence="1">Uncharacterized protein</fullName>
    </submittedName>
</protein>
<name>A0ABN9T3J7_9DINO</name>
<organism evidence="1 2">
    <name type="scientific">Prorocentrum cordatum</name>
    <dbReference type="NCBI Taxonomy" id="2364126"/>
    <lineage>
        <taxon>Eukaryota</taxon>
        <taxon>Sar</taxon>
        <taxon>Alveolata</taxon>
        <taxon>Dinophyceae</taxon>
        <taxon>Prorocentrales</taxon>
        <taxon>Prorocentraceae</taxon>
        <taxon>Prorocentrum</taxon>
    </lineage>
</organism>
<dbReference type="Proteomes" id="UP001189429">
    <property type="component" value="Unassembled WGS sequence"/>
</dbReference>
<dbReference type="EMBL" id="CAUYUJ010014302">
    <property type="protein sequence ID" value="CAK0839533.1"/>
    <property type="molecule type" value="Genomic_DNA"/>
</dbReference>
<proteinExistence type="predicted"/>
<evidence type="ECO:0000313" key="1">
    <source>
        <dbReference type="EMBL" id="CAK0839533.1"/>
    </source>
</evidence>
<sequence>MGDEQVKQFLQAQLAENTALRGRIEASVGDKVSKAMQFIRKEREGGIEENRRLRDRLHARVDAVEAKVEEEYMRRLELLRMQFAETAFLRQKAAQLGLAGASQDAFEGYLTRLSRSAEHAVLAEVVESWRAACKQQPSGGAAG</sequence>
<evidence type="ECO:0000313" key="2">
    <source>
        <dbReference type="Proteomes" id="UP001189429"/>
    </source>
</evidence>
<gene>
    <name evidence="1" type="ORF">PCOR1329_LOCUS35188</name>
</gene>